<evidence type="ECO:0000313" key="11">
    <source>
        <dbReference type="EMBL" id="MFC4347124.1"/>
    </source>
</evidence>
<dbReference type="PROSITE" id="PS00107">
    <property type="entry name" value="PROTEIN_KINASE_ATP"/>
    <property type="match status" value="1"/>
</dbReference>
<evidence type="ECO:0000256" key="6">
    <source>
        <dbReference type="ARBA" id="ARBA00022840"/>
    </source>
</evidence>
<keyword evidence="9" id="KW-1133">Transmembrane helix</keyword>
<dbReference type="PANTHER" id="PTHR43289">
    <property type="entry name" value="MITOGEN-ACTIVATED PROTEIN KINASE KINASE KINASE 20-RELATED"/>
    <property type="match status" value="1"/>
</dbReference>
<dbReference type="InterPro" id="IPR011009">
    <property type="entry name" value="Kinase-like_dom_sf"/>
</dbReference>
<dbReference type="SMART" id="SM00220">
    <property type="entry name" value="S_TKc"/>
    <property type="match status" value="1"/>
</dbReference>
<organism evidence="11 12">
    <name type="scientific">Kordiimonas lipolytica</name>
    <dbReference type="NCBI Taxonomy" id="1662421"/>
    <lineage>
        <taxon>Bacteria</taxon>
        <taxon>Pseudomonadati</taxon>
        <taxon>Pseudomonadota</taxon>
        <taxon>Alphaproteobacteria</taxon>
        <taxon>Kordiimonadales</taxon>
        <taxon>Kordiimonadaceae</taxon>
        <taxon>Kordiimonas</taxon>
    </lineage>
</organism>
<dbReference type="Pfam" id="PF00069">
    <property type="entry name" value="Pkinase"/>
    <property type="match status" value="1"/>
</dbReference>
<feature type="repeat" description="TPR" evidence="7">
    <location>
        <begin position="617"/>
        <end position="650"/>
    </location>
</feature>
<keyword evidence="5 7" id="KW-0802">TPR repeat</keyword>
<gene>
    <name evidence="11" type="ORF">ACFO5Q_04640</name>
</gene>
<dbReference type="InterPro" id="IPR019734">
    <property type="entry name" value="TPR_rpt"/>
</dbReference>
<sequence length="711" mass="77644">MSTTIGRYTLGETVGKGAYGTVYRAEDTLLDRSVAIKLLNKSVSDGADPKASLVEAKTLAKLNHPNIVTLFEISEHDGHTAMVMEYLDGEPLKDYLKRATPPFEERLALVRQLADALRASHSLGIVHADIKPGNIIMRSGEVPVLVDFGLAKTAPTANDMETLTRGSLGQSLILGTLPYMAPEVMKGGKPDEVSDIFSFGALLYEVLTGERAFKAGSDAEIVHLILNEDPAPISAHTPDVPTWCANLVARMLSKERAARPQTFADVLKAIDSADPGTPMRDRKAADKAKKLVSLKRIAAAAMVVIALGAGFYGARFMGDEPLTVSGRIEAGMDRLRNFEQKDAIEKAQATFQTLLAEDPENAAATGGYSLALLLEYASIEADPIKLRNGKASAELALALDDQLAISHTAMAWALEYDGKALEADQAYQRALSLDPTNFFALQGFGRHLKNTRRYDEAIRVLLDGVNHYPKFGRFHILLADTYYKAGNYDKANASAMMGVQLAPDNVFAYRTLSAVLFAKGDSFGAISAAQKGLQVRPDPMLYGNLGSFYFALGQYAQSANAFERAIDAQGNSHHYIMWANLGDAYSMMPGKEEDRKVAYRRAIQLLSARLQPNENRPAMLSRAGLYYAKSGQPKEALQKTERALELAPKNRWVLFRASVVMEQAGERDKALKLLGQSMDAGHPLSEIQNEPYLNALREDPAYHKLLASRPS</sequence>
<dbReference type="GO" id="GO:0016301">
    <property type="term" value="F:kinase activity"/>
    <property type="evidence" value="ECO:0007669"/>
    <property type="project" value="UniProtKB-KW"/>
</dbReference>
<accession>A0ABV8U7E7</accession>
<dbReference type="InterPro" id="IPR008271">
    <property type="entry name" value="Ser/Thr_kinase_AS"/>
</dbReference>
<evidence type="ECO:0000256" key="9">
    <source>
        <dbReference type="SAM" id="Phobius"/>
    </source>
</evidence>
<feature type="binding site" evidence="8">
    <location>
        <position position="37"/>
    </location>
    <ligand>
        <name>ATP</name>
        <dbReference type="ChEBI" id="CHEBI:30616"/>
    </ligand>
</feature>
<name>A0ABV8U7E7_9PROT</name>
<proteinExistence type="predicted"/>
<dbReference type="PROSITE" id="PS00108">
    <property type="entry name" value="PROTEIN_KINASE_ST"/>
    <property type="match status" value="1"/>
</dbReference>
<dbReference type="PROSITE" id="PS50011">
    <property type="entry name" value="PROTEIN_KINASE_DOM"/>
    <property type="match status" value="1"/>
</dbReference>
<evidence type="ECO:0000259" key="10">
    <source>
        <dbReference type="PROSITE" id="PS50011"/>
    </source>
</evidence>
<feature type="transmembrane region" description="Helical" evidence="9">
    <location>
        <begin position="297"/>
        <end position="317"/>
    </location>
</feature>
<keyword evidence="12" id="KW-1185">Reference proteome</keyword>
<feature type="repeat" description="TPR" evidence="7">
    <location>
        <begin position="404"/>
        <end position="437"/>
    </location>
</feature>
<dbReference type="SMART" id="SM00028">
    <property type="entry name" value="TPR"/>
    <property type="match status" value="5"/>
</dbReference>
<comment type="caution">
    <text evidence="11">The sequence shown here is derived from an EMBL/GenBank/DDBJ whole genome shotgun (WGS) entry which is preliminary data.</text>
</comment>
<evidence type="ECO:0000256" key="7">
    <source>
        <dbReference type="PROSITE-ProRule" id="PRU00339"/>
    </source>
</evidence>
<dbReference type="InterPro" id="IPR011990">
    <property type="entry name" value="TPR-like_helical_dom_sf"/>
</dbReference>
<feature type="domain" description="Protein kinase" evidence="10">
    <location>
        <begin position="8"/>
        <end position="277"/>
    </location>
</feature>
<keyword evidence="9" id="KW-0812">Transmembrane</keyword>
<dbReference type="Gene3D" id="1.25.40.10">
    <property type="entry name" value="Tetratricopeptide repeat domain"/>
    <property type="match status" value="1"/>
</dbReference>
<dbReference type="RefSeq" id="WP_068151312.1">
    <property type="nucleotide sequence ID" value="NZ_JBHSCR010000003.1"/>
</dbReference>
<dbReference type="SUPFAM" id="SSF56112">
    <property type="entry name" value="Protein kinase-like (PK-like)"/>
    <property type="match status" value="1"/>
</dbReference>
<dbReference type="Gene3D" id="1.10.510.10">
    <property type="entry name" value="Transferase(Phosphotransferase) domain 1"/>
    <property type="match status" value="1"/>
</dbReference>
<dbReference type="Pfam" id="PF13181">
    <property type="entry name" value="TPR_8"/>
    <property type="match status" value="2"/>
</dbReference>
<evidence type="ECO:0000256" key="4">
    <source>
        <dbReference type="ARBA" id="ARBA00022777"/>
    </source>
</evidence>
<keyword evidence="9" id="KW-0472">Membrane</keyword>
<keyword evidence="4 11" id="KW-0418">Kinase</keyword>
<evidence type="ECO:0000256" key="2">
    <source>
        <dbReference type="ARBA" id="ARBA00022737"/>
    </source>
</evidence>
<dbReference type="SUPFAM" id="SSF48452">
    <property type="entry name" value="TPR-like"/>
    <property type="match status" value="2"/>
</dbReference>
<dbReference type="PROSITE" id="PS50005">
    <property type="entry name" value="TPR"/>
    <property type="match status" value="3"/>
</dbReference>
<keyword evidence="6 8" id="KW-0067">ATP-binding</keyword>
<dbReference type="Proteomes" id="UP001595776">
    <property type="component" value="Unassembled WGS sequence"/>
</dbReference>
<evidence type="ECO:0000256" key="8">
    <source>
        <dbReference type="PROSITE-ProRule" id="PRU10141"/>
    </source>
</evidence>
<dbReference type="Pfam" id="PF13432">
    <property type="entry name" value="TPR_16"/>
    <property type="match status" value="1"/>
</dbReference>
<dbReference type="InterPro" id="IPR013105">
    <property type="entry name" value="TPR_2"/>
</dbReference>
<feature type="repeat" description="TPR" evidence="7">
    <location>
        <begin position="539"/>
        <end position="572"/>
    </location>
</feature>
<evidence type="ECO:0000313" key="12">
    <source>
        <dbReference type="Proteomes" id="UP001595776"/>
    </source>
</evidence>
<evidence type="ECO:0000256" key="5">
    <source>
        <dbReference type="ARBA" id="ARBA00022803"/>
    </source>
</evidence>
<evidence type="ECO:0000256" key="1">
    <source>
        <dbReference type="ARBA" id="ARBA00022679"/>
    </source>
</evidence>
<keyword evidence="3 8" id="KW-0547">Nucleotide-binding</keyword>
<protein>
    <submittedName>
        <fullName evidence="11">Protein kinase</fullName>
    </submittedName>
</protein>
<keyword evidence="1" id="KW-0808">Transferase</keyword>
<reference evidence="12" key="1">
    <citation type="journal article" date="2019" name="Int. J. Syst. Evol. Microbiol.">
        <title>The Global Catalogue of Microorganisms (GCM) 10K type strain sequencing project: providing services to taxonomists for standard genome sequencing and annotation.</title>
        <authorList>
            <consortium name="The Broad Institute Genomics Platform"/>
            <consortium name="The Broad Institute Genome Sequencing Center for Infectious Disease"/>
            <person name="Wu L."/>
            <person name="Ma J."/>
        </authorList>
    </citation>
    <scope>NUCLEOTIDE SEQUENCE [LARGE SCALE GENOMIC DNA]</scope>
    <source>
        <strain evidence="12">CGMCC 1.15304</strain>
    </source>
</reference>
<dbReference type="EMBL" id="JBHSCR010000003">
    <property type="protein sequence ID" value="MFC4347124.1"/>
    <property type="molecule type" value="Genomic_DNA"/>
</dbReference>
<dbReference type="PANTHER" id="PTHR43289:SF6">
    <property type="entry name" value="SERINE_THREONINE-PROTEIN KINASE NEKL-3"/>
    <property type="match status" value="1"/>
</dbReference>
<evidence type="ECO:0000256" key="3">
    <source>
        <dbReference type="ARBA" id="ARBA00022741"/>
    </source>
</evidence>
<dbReference type="Gene3D" id="3.30.200.20">
    <property type="entry name" value="Phosphorylase Kinase, domain 1"/>
    <property type="match status" value="1"/>
</dbReference>
<dbReference type="InterPro" id="IPR000719">
    <property type="entry name" value="Prot_kinase_dom"/>
</dbReference>
<dbReference type="InterPro" id="IPR017441">
    <property type="entry name" value="Protein_kinase_ATP_BS"/>
</dbReference>
<keyword evidence="2" id="KW-0677">Repeat</keyword>
<dbReference type="CDD" id="cd14014">
    <property type="entry name" value="STKc_PknB_like"/>
    <property type="match status" value="1"/>
</dbReference>
<dbReference type="Pfam" id="PF07719">
    <property type="entry name" value="TPR_2"/>
    <property type="match status" value="1"/>
</dbReference>